<gene>
    <name evidence="7" type="ORF">HF521_015935</name>
</gene>
<feature type="transmembrane region" description="Helical" evidence="5">
    <location>
        <begin position="232"/>
        <end position="253"/>
    </location>
</feature>
<keyword evidence="2 5" id="KW-0812">Transmembrane</keyword>
<proteinExistence type="inferred from homology"/>
<feature type="transmembrane region" description="Helical" evidence="5">
    <location>
        <begin position="145"/>
        <end position="166"/>
    </location>
</feature>
<organism evidence="7 8">
    <name type="scientific">Silurus meridionalis</name>
    <name type="common">Southern catfish</name>
    <name type="synonym">Silurus soldatovi meridionalis</name>
    <dbReference type="NCBI Taxonomy" id="175797"/>
    <lineage>
        <taxon>Eukaryota</taxon>
        <taxon>Metazoa</taxon>
        <taxon>Chordata</taxon>
        <taxon>Craniata</taxon>
        <taxon>Vertebrata</taxon>
        <taxon>Euteleostomi</taxon>
        <taxon>Actinopterygii</taxon>
        <taxon>Neopterygii</taxon>
        <taxon>Teleostei</taxon>
        <taxon>Ostariophysi</taxon>
        <taxon>Siluriformes</taxon>
        <taxon>Siluridae</taxon>
        <taxon>Silurus</taxon>
    </lineage>
</organism>
<name>A0A8T0BQH1_SILME</name>
<dbReference type="PANTHER" id="PTHR23291:SF35">
    <property type="entry name" value="PROTEIN LIFEGUARD 3"/>
    <property type="match status" value="1"/>
</dbReference>
<dbReference type="CDD" id="cd10428">
    <property type="entry name" value="LFG_like"/>
    <property type="match status" value="1"/>
</dbReference>
<feature type="region of interest" description="Disordered" evidence="6">
    <location>
        <begin position="1"/>
        <end position="41"/>
    </location>
</feature>
<reference evidence="7" key="1">
    <citation type="submission" date="2020-08" db="EMBL/GenBank/DDBJ databases">
        <title>Chromosome-level assembly of Southern catfish (Silurus meridionalis) provides insights into visual adaptation to the nocturnal and benthic lifestyles.</title>
        <authorList>
            <person name="Zhang Y."/>
            <person name="Wang D."/>
            <person name="Peng Z."/>
        </authorList>
    </citation>
    <scope>NUCLEOTIDE SEQUENCE</scope>
    <source>
        <strain evidence="7">SWU-2019-XX</strain>
        <tissue evidence="7">Muscle</tissue>
    </source>
</reference>
<comment type="caution">
    <text evidence="7">The sequence shown here is derived from an EMBL/GenBank/DDBJ whole genome shotgun (WGS) entry which is preliminary data.</text>
</comment>
<protein>
    <submittedName>
        <fullName evidence="7">Uncharacterized protein</fullName>
    </submittedName>
</protein>
<evidence type="ECO:0000313" key="7">
    <source>
        <dbReference type="EMBL" id="KAF7709085.1"/>
    </source>
</evidence>
<comment type="subcellular location">
    <subcellularLocation>
        <location evidence="1">Membrane</location>
        <topology evidence="1">Multi-pass membrane protein</topology>
    </subcellularLocation>
</comment>
<dbReference type="PANTHER" id="PTHR23291">
    <property type="entry name" value="BAX INHIBITOR-RELATED"/>
    <property type="match status" value="1"/>
</dbReference>
<feature type="transmembrane region" description="Helical" evidence="5">
    <location>
        <begin position="172"/>
        <end position="190"/>
    </location>
</feature>
<evidence type="ECO:0000313" key="8">
    <source>
        <dbReference type="Proteomes" id="UP000606274"/>
    </source>
</evidence>
<feature type="transmembrane region" description="Helical" evidence="5">
    <location>
        <begin position="265"/>
        <end position="287"/>
    </location>
</feature>
<comment type="similarity">
    <text evidence="5">Belongs to the BI1 family.</text>
</comment>
<sequence>MFKSELPPSYEESQPQGGSSPPPPHTYTTHEMPGAEAGAGVPPPGTSTVILPTYTSLGDIEGSDPSALWENKIIRHAFIRKVYLILALQLLVTTSIVAVFTFVDPVRLFIIRNPVVYWVSVVVFLVTYVVLVCSENMRRRFPVNLILLFIFTLAMSFMAGSISSYYETKAVFLAFGITMLVCVAVTVFSFQTKVDFTSRPGLFCVLCIVLLITGIITAIVLSLQYVRWLHMLYASIGAIVFTLFLAYDTQLLLGNRTYSLNPEDYVFGALSLYTDIIQIFLFLLQIISND</sequence>
<evidence type="ECO:0000256" key="2">
    <source>
        <dbReference type="ARBA" id="ARBA00022692"/>
    </source>
</evidence>
<evidence type="ECO:0000256" key="3">
    <source>
        <dbReference type="ARBA" id="ARBA00022989"/>
    </source>
</evidence>
<keyword evidence="8" id="KW-1185">Reference proteome</keyword>
<feature type="transmembrane region" description="Helical" evidence="5">
    <location>
        <begin position="202"/>
        <end position="226"/>
    </location>
</feature>
<evidence type="ECO:0000256" key="4">
    <source>
        <dbReference type="ARBA" id="ARBA00023136"/>
    </source>
</evidence>
<dbReference type="GO" id="GO:2001234">
    <property type="term" value="P:negative regulation of apoptotic signaling pathway"/>
    <property type="evidence" value="ECO:0007669"/>
    <property type="project" value="TreeGrafter"/>
</dbReference>
<dbReference type="EMBL" id="JABFDY010000003">
    <property type="protein sequence ID" value="KAF7709085.1"/>
    <property type="molecule type" value="Genomic_DNA"/>
</dbReference>
<evidence type="ECO:0000256" key="6">
    <source>
        <dbReference type="SAM" id="MobiDB-lite"/>
    </source>
</evidence>
<feature type="transmembrane region" description="Helical" evidence="5">
    <location>
        <begin position="115"/>
        <end position="133"/>
    </location>
</feature>
<keyword evidence="3 5" id="KW-1133">Transmembrane helix</keyword>
<dbReference type="GO" id="GO:0005783">
    <property type="term" value="C:endoplasmic reticulum"/>
    <property type="evidence" value="ECO:0007669"/>
    <property type="project" value="TreeGrafter"/>
</dbReference>
<dbReference type="Proteomes" id="UP000606274">
    <property type="component" value="Unassembled WGS sequence"/>
</dbReference>
<dbReference type="GO" id="GO:0005794">
    <property type="term" value="C:Golgi apparatus"/>
    <property type="evidence" value="ECO:0007669"/>
    <property type="project" value="TreeGrafter"/>
</dbReference>
<evidence type="ECO:0000256" key="1">
    <source>
        <dbReference type="ARBA" id="ARBA00004141"/>
    </source>
</evidence>
<keyword evidence="4 5" id="KW-0472">Membrane</keyword>
<dbReference type="AlphaFoldDB" id="A0A8T0BQH1"/>
<feature type="transmembrane region" description="Helical" evidence="5">
    <location>
        <begin position="82"/>
        <end position="103"/>
    </location>
</feature>
<dbReference type="Pfam" id="PF01027">
    <property type="entry name" value="Bax1-I"/>
    <property type="match status" value="1"/>
</dbReference>
<accession>A0A8T0BQH1</accession>
<dbReference type="InterPro" id="IPR006214">
    <property type="entry name" value="Bax_inhibitor_1-related"/>
</dbReference>
<dbReference type="GO" id="GO:0016020">
    <property type="term" value="C:membrane"/>
    <property type="evidence" value="ECO:0007669"/>
    <property type="project" value="UniProtKB-SubCell"/>
</dbReference>
<evidence type="ECO:0000256" key="5">
    <source>
        <dbReference type="RuleBase" id="RU004379"/>
    </source>
</evidence>